<dbReference type="FunFam" id="2.40.50.140:FF:000119">
    <property type="entry name" value="Protection of telomeres 1 homolog"/>
    <property type="match status" value="1"/>
</dbReference>
<dbReference type="InterPro" id="IPR011564">
    <property type="entry name" value="Telomer_end-bd_POT1/Cdc13"/>
</dbReference>
<keyword evidence="10" id="KW-1185">Reference proteome</keyword>
<dbReference type="GO" id="GO:0000783">
    <property type="term" value="C:nuclear telomere cap complex"/>
    <property type="evidence" value="ECO:0000318"/>
    <property type="project" value="GO_Central"/>
</dbReference>
<evidence type="ECO:0000256" key="5">
    <source>
        <dbReference type="ARBA" id="ARBA00022895"/>
    </source>
</evidence>
<evidence type="ECO:0000313" key="10">
    <source>
        <dbReference type="Proteomes" id="UP000017836"/>
    </source>
</evidence>
<evidence type="ECO:0000256" key="3">
    <source>
        <dbReference type="ARBA" id="ARBA00008442"/>
    </source>
</evidence>
<feature type="domain" description="Telomeric single stranded DNA binding POT1/Cdc13" evidence="8">
    <location>
        <begin position="9"/>
        <end position="144"/>
    </location>
</feature>
<dbReference type="Proteomes" id="UP000017836">
    <property type="component" value="Unassembled WGS sequence"/>
</dbReference>
<dbReference type="STRING" id="13333.W1NIJ1"/>
<organism evidence="9 10">
    <name type="scientific">Amborella trichopoda</name>
    <dbReference type="NCBI Taxonomy" id="13333"/>
    <lineage>
        <taxon>Eukaryota</taxon>
        <taxon>Viridiplantae</taxon>
        <taxon>Streptophyta</taxon>
        <taxon>Embryophyta</taxon>
        <taxon>Tracheophyta</taxon>
        <taxon>Spermatophyta</taxon>
        <taxon>Magnoliopsida</taxon>
        <taxon>Amborellales</taxon>
        <taxon>Amborellaceae</taxon>
        <taxon>Amborella</taxon>
    </lineage>
</organism>
<dbReference type="GO" id="GO:0032210">
    <property type="term" value="P:regulation of telomere maintenance via telomerase"/>
    <property type="evidence" value="ECO:0000318"/>
    <property type="project" value="GO_Central"/>
</dbReference>
<dbReference type="Gramene" id="ERM95592">
    <property type="protein sequence ID" value="ERM95592"/>
    <property type="gene ID" value="AMTR_s00023p00122200"/>
</dbReference>
<proteinExistence type="inferred from homology"/>
<comment type="similarity">
    <text evidence="3">Belongs to the telombin family.</text>
</comment>
<accession>W1NIJ1</accession>
<dbReference type="KEGG" id="atr:18423512"/>
<gene>
    <name evidence="9" type="ORF">AMTR_s00023p00122200</name>
</gene>
<dbReference type="CDD" id="cd04497">
    <property type="entry name" value="hPOT1_OB1_like"/>
    <property type="match status" value="1"/>
</dbReference>
<dbReference type="SMART" id="SM00976">
    <property type="entry name" value="Telo_bind"/>
    <property type="match status" value="1"/>
</dbReference>
<dbReference type="InterPro" id="IPR012340">
    <property type="entry name" value="NA-bd_OB-fold"/>
</dbReference>
<dbReference type="HOGENOM" id="CLU_020958_0_1_1"/>
<keyword evidence="6" id="KW-0238">DNA-binding</keyword>
<dbReference type="OrthoDB" id="2186770at2759"/>
<dbReference type="EMBL" id="KI397474">
    <property type="protein sequence ID" value="ERM95592.1"/>
    <property type="molecule type" value="Genomic_DNA"/>
</dbReference>
<dbReference type="SUPFAM" id="SSF50249">
    <property type="entry name" value="Nucleic acid-binding proteins"/>
    <property type="match status" value="2"/>
</dbReference>
<comment type="subcellular location">
    <subcellularLocation>
        <location evidence="2">Chromosome</location>
        <location evidence="2">Telomere</location>
    </subcellularLocation>
    <subcellularLocation>
        <location evidence="1">Nucleus</location>
    </subcellularLocation>
</comment>
<dbReference type="GO" id="GO:0098505">
    <property type="term" value="F:G-rich strand telomeric DNA binding"/>
    <property type="evidence" value="ECO:0000318"/>
    <property type="project" value="GO_Central"/>
</dbReference>
<dbReference type="InterPro" id="IPR028389">
    <property type="entry name" value="POT1"/>
</dbReference>
<dbReference type="GO" id="GO:0016233">
    <property type="term" value="P:telomere capping"/>
    <property type="evidence" value="ECO:0000318"/>
    <property type="project" value="GO_Central"/>
</dbReference>
<keyword evidence="4" id="KW-0158">Chromosome</keyword>
<evidence type="ECO:0000256" key="1">
    <source>
        <dbReference type="ARBA" id="ARBA00004123"/>
    </source>
</evidence>
<sequence>MDQSKDIVYTDIRDAISCINQKVNIFGVVKEFGMPKKSKGTDFVCRLEIMDMSRGEPVLPVTFFAPSMEKLPHVKSNGDIIRLHRVLINIFTGEVYARFNKKFSSFSLFEGKSGKRFIPYQFSSSPYITDHDRKYITQLRTWLKNFEFQKGHDKYLTQFSGICHGKYCDLVCKILHICKVSEDETVVVLWDGTDTPPIPLETNHDIEAEQNASLQSEPFLPRDVLSTFPSIGSVVRVSIGKSLDDLLQQLQTTCQWVRFRKVKIQPILGFWQVVLLPNSTLCPLSMDDHFANFYQSAYETRISSSLLRMPYSCVPAPSPITQTDHQDAPLSSLREILTHAKVTYKYKCIVRVIAIDPRHAADFFSKSSRSPVYAIRMTLEDPTARIHANLFAEDGEKFFGGYPPTDELQAKVNKLLGVTEDSKELGVQRSVKDHLGDQKSNSLRGPLWVECCIKSYYLDKSNPWETRQYRIFGTRMGA</sequence>
<evidence type="ECO:0000256" key="7">
    <source>
        <dbReference type="ARBA" id="ARBA00023242"/>
    </source>
</evidence>
<evidence type="ECO:0000256" key="4">
    <source>
        <dbReference type="ARBA" id="ARBA00022454"/>
    </source>
</evidence>
<reference evidence="10" key="1">
    <citation type="journal article" date="2013" name="Science">
        <title>The Amborella genome and the evolution of flowering plants.</title>
        <authorList>
            <consortium name="Amborella Genome Project"/>
        </authorList>
    </citation>
    <scope>NUCLEOTIDE SEQUENCE [LARGE SCALE GENOMIC DNA]</scope>
</reference>
<keyword evidence="5" id="KW-0779">Telomere</keyword>
<dbReference type="Pfam" id="PF25507">
    <property type="entry name" value="OB_POT1A"/>
    <property type="match status" value="1"/>
</dbReference>
<keyword evidence="7" id="KW-0539">Nucleus</keyword>
<dbReference type="GO" id="GO:0010521">
    <property type="term" value="F:telomerase inhibitor activity"/>
    <property type="evidence" value="ECO:0000318"/>
    <property type="project" value="GO_Central"/>
</dbReference>
<name>W1NIJ1_AMBTC</name>
<dbReference type="eggNOG" id="KOG4757">
    <property type="taxonomic scope" value="Eukaryota"/>
</dbReference>
<evidence type="ECO:0000259" key="8">
    <source>
        <dbReference type="SMART" id="SM00976"/>
    </source>
</evidence>
<protein>
    <recommendedName>
        <fullName evidence="8">Telomeric single stranded DNA binding POT1/Cdc13 domain-containing protein</fullName>
    </recommendedName>
</protein>
<dbReference type="Pfam" id="PF02765">
    <property type="entry name" value="POT1"/>
    <property type="match status" value="1"/>
</dbReference>
<dbReference type="AlphaFoldDB" id="W1NIJ1"/>
<dbReference type="PANTHER" id="PTHR14513:SF0">
    <property type="entry name" value="PROTECTION OF TELOMERES PROTEIN 1"/>
    <property type="match status" value="1"/>
</dbReference>
<dbReference type="InterPro" id="IPR057620">
    <property type="entry name" value="POT1A/B-like_OB"/>
</dbReference>
<dbReference type="OMA" id="IHAFLYA"/>
<evidence type="ECO:0000256" key="6">
    <source>
        <dbReference type="ARBA" id="ARBA00023125"/>
    </source>
</evidence>
<evidence type="ECO:0000313" key="9">
    <source>
        <dbReference type="EMBL" id="ERM95592.1"/>
    </source>
</evidence>
<evidence type="ECO:0000256" key="2">
    <source>
        <dbReference type="ARBA" id="ARBA00004574"/>
    </source>
</evidence>
<dbReference type="Gene3D" id="2.40.50.140">
    <property type="entry name" value="Nucleic acid-binding proteins"/>
    <property type="match status" value="2"/>
</dbReference>
<dbReference type="PANTHER" id="PTHR14513">
    <property type="entry name" value="PROTECTION OF TELOMERES 1"/>
    <property type="match status" value="1"/>
</dbReference>